<dbReference type="InterPro" id="IPR003593">
    <property type="entry name" value="AAA+_ATPase"/>
</dbReference>
<dbReference type="PANTHER" id="PTHR46411">
    <property type="entry name" value="FAMILY ATPASE, PUTATIVE-RELATED"/>
    <property type="match status" value="1"/>
</dbReference>
<dbReference type="GO" id="GO:0016887">
    <property type="term" value="F:ATP hydrolysis activity"/>
    <property type="evidence" value="ECO:0007669"/>
    <property type="project" value="InterPro"/>
</dbReference>
<dbReference type="CDD" id="cd19481">
    <property type="entry name" value="RecA-like_protease"/>
    <property type="match status" value="1"/>
</dbReference>
<dbReference type="InterPro" id="IPR003959">
    <property type="entry name" value="ATPase_AAA_core"/>
</dbReference>
<feature type="compositionally biased region" description="Acidic residues" evidence="1">
    <location>
        <begin position="1136"/>
        <end position="1147"/>
    </location>
</feature>
<feature type="compositionally biased region" description="Polar residues" evidence="1">
    <location>
        <begin position="64"/>
        <end position="76"/>
    </location>
</feature>
<feature type="compositionally biased region" description="Basic residues" evidence="1">
    <location>
        <begin position="1178"/>
        <end position="1190"/>
    </location>
</feature>
<organism evidence="3 4">
    <name type="scientific">Colletotrichum noveboracense</name>
    <dbReference type="NCBI Taxonomy" id="2664923"/>
    <lineage>
        <taxon>Eukaryota</taxon>
        <taxon>Fungi</taxon>
        <taxon>Dikarya</taxon>
        <taxon>Ascomycota</taxon>
        <taxon>Pezizomycotina</taxon>
        <taxon>Sordariomycetes</taxon>
        <taxon>Hypocreomycetidae</taxon>
        <taxon>Glomerellales</taxon>
        <taxon>Glomerellaceae</taxon>
        <taxon>Colletotrichum</taxon>
        <taxon>Colletotrichum gloeosporioides species complex</taxon>
    </lineage>
</organism>
<dbReference type="AlphaFoldDB" id="A0A9W4RM52"/>
<feature type="compositionally biased region" description="Basic and acidic residues" evidence="1">
    <location>
        <begin position="1023"/>
        <end position="1034"/>
    </location>
</feature>
<dbReference type="SUPFAM" id="SSF52540">
    <property type="entry name" value="P-loop containing nucleoside triphosphate hydrolases"/>
    <property type="match status" value="1"/>
</dbReference>
<proteinExistence type="predicted"/>
<feature type="compositionally biased region" description="Basic and acidic residues" evidence="1">
    <location>
        <begin position="1074"/>
        <end position="1102"/>
    </location>
</feature>
<dbReference type="Proteomes" id="UP001152533">
    <property type="component" value="Unassembled WGS sequence"/>
</dbReference>
<dbReference type="PANTHER" id="PTHR46411:SF2">
    <property type="entry name" value="AAA+ ATPASE DOMAIN-CONTAINING PROTEIN"/>
    <property type="match status" value="1"/>
</dbReference>
<dbReference type="InterPro" id="IPR054289">
    <property type="entry name" value="DUF7025"/>
</dbReference>
<feature type="region of interest" description="Disordered" evidence="1">
    <location>
        <begin position="23"/>
        <end position="85"/>
    </location>
</feature>
<gene>
    <name evidence="3" type="ORF">CGXH109_LOCUS29243</name>
</gene>
<dbReference type="Pfam" id="PF22942">
    <property type="entry name" value="DUF7025"/>
    <property type="match status" value="1"/>
</dbReference>
<evidence type="ECO:0000313" key="3">
    <source>
        <dbReference type="EMBL" id="CAI0643817.1"/>
    </source>
</evidence>
<dbReference type="Pfam" id="PF23232">
    <property type="entry name" value="AAA_lid_13"/>
    <property type="match status" value="1"/>
</dbReference>
<evidence type="ECO:0000259" key="2">
    <source>
        <dbReference type="SMART" id="SM00382"/>
    </source>
</evidence>
<evidence type="ECO:0000256" key="1">
    <source>
        <dbReference type="SAM" id="MobiDB-lite"/>
    </source>
</evidence>
<dbReference type="InterPro" id="IPR027417">
    <property type="entry name" value="P-loop_NTPase"/>
</dbReference>
<dbReference type="SMART" id="SM00382">
    <property type="entry name" value="AAA"/>
    <property type="match status" value="1"/>
</dbReference>
<dbReference type="EMBL" id="CAMGZC010000128">
    <property type="protein sequence ID" value="CAI0643817.1"/>
    <property type="molecule type" value="Genomic_DNA"/>
</dbReference>
<protein>
    <recommendedName>
        <fullName evidence="2">AAA+ ATPase domain-containing protein</fullName>
    </recommendedName>
</protein>
<feature type="region of interest" description="Disordered" evidence="1">
    <location>
        <begin position="1023"/>
        <end position="1048"/>
    </location>
</feature>
<evidence type="ECO:0000313" key="4">
    <source>
        <dbReference type="Proteomes" id="UP001152533"/>
    </source>
</evidence>
<dbReference type="InterPro" id="IPR056599">
    <property type="entry name" value="AAA_lid_fung"/>
</dbReference>
<reference evidence="3" key="1">
    <citation type="submission" date="2022-08" db="EMBL/GenBank/DDBJ databases">
        <authorList>
            <person name="Giroux E."/>
            <person name="Giroux E."/>
        </authorList>
    </citation>
    <scope>NUCLEOTIDE SEQUENCE</scope>
    <source>
        <strain evidence="3">H1091258</strain>
    </source>
</reference>
<accession>A0A9W4RM52</accession>
<feature type="region of interest" description="Disordered" evidence="1">
    <location>
        <begin position="1074"/>
        <end position="1190"/>
    </location>
</feature>
<dbReference type="Gene3D" id="3.40.50.300">
    <property type="entry name" value="P-loop containing nucleotide triphosphate hydrolases"/>
    <property type="match status" value="1"/>
</dbReference>
<dbReference type="GO" id="GO:0005524">
    <property type="term" value="F:ATP binding"/>
    <property type="evidence" value="ECO:0007669"/>
    <property type="project" value="InterPro"/>
</dbReference>
<comment type="caution">
    <text evidence="3">The sequence shown here is derived from an EMBL/GenBank/DDBJ whole genome shotgun (WGS) entry which is preliminary data.</text>
</comment>
<feature type="compositionally biased region" description="Polar residues" evidence="1">
    <location>
        <begin position="23"/>
        <end position="55"/>
    </location>
</feature>
<keyword evidence="4" id="KW-1185">Reference proteome</keyword>
<feature type="domain" description="AAA+ ATPase" evidence="2">
    <location>
        <begin position="826"/>
        <end position="953"/>
    </location>
</feature>
<name>A0A9W4RM52_9PEZI</name>
<dbReference type="Pfam" id="PF00004">
    <property type="entry name" value="AAA"/>
    <property type="match status" value="1"/>
</dbReference>
<sequence length="1190" mass="133348">MATLVTASLPVPSAVMDLTMATTNTDSQPSQHDGGSNTEATVANSDDTSTQGNDSENGKLDGSSPLTDASSSGSTISKEDKTVGVDDLAEDAIEETEAVPDWHDDRHYLYERYMETVTQLSKGDPGQNLVSGVMDYMRVVDQRLRLIEEKLQSNNPDEPTPEEEPAVDGDDVLSEANTADFDINNVLLEANLFEAEEGDFNPDGFFLDKTQWSGAFASTIGPSEILRAMYSKSSDTAVDKTNQDSSEIDIIYISIWSDPIASFFRDVLLLDCGSGNSIQLTKPFRPLISNINSLREHLSKLESAYGSSQSNDHGTGNIDDLVASAQASAESPSNTVCTISVDSTGPVESDSSYTDATNAEQLGKTYIRPSALPHFRVVLQFVDRYLSSSLELYERLKSGQEDKVAFENLWMLYDAGALIYCPYRSSDGSFTTFDNLSERSGAASYVEGELTELRPRYSPQAYCVLSVRGGIPLRKDLVPGWDEEDDLDNDLFHGFDTLRLGKLRLFRHGEFGTFRKDAQQLTARQDLGGAPKKRRSQTTSSLIIACFCIDYDGDQFGAQREFFEIKPYDGLKDIRGIEVYPAHYIGERESDRLLARGRKFLDLMESSHMAYEGTTAGHLRETINSEVIVDFKMAYEQDQNLADESYTKPIFSTGNNNDWPRSSVKGGGETHDWHNIDGTVGHACAWRSSQNATYYRHQDAQSSKVLRKLSFIFESHTKPEMQNKQARRELRSYLEENNLMNLFPGVVPGYALRSRKWVLLDLDVLQYVQHSDDWGNLVLPRGHRDMVQAMVESYTRRPDDSFLSHDQATERINMDLVRGKGNFAGKGCIILLHGAPGVGKTSTAECVAAYTKRPLYPITCGDIGHVPETVEKNLEKHFKLAHRWACVLLLDEADVFLAKRTKSDVKRNGLVSVFLRILEYYPGILFLTTNRVGAIDDAFRSRLHLTLYYPKLVEKQSTKIWKNNIRKLEQVNELRVKKGQQPIKYDKDEIVKWAKVNWESLQWNGRQIRNAFQTAIALAEFKAQSKDKARRTGKDSSSPAPRSPKRPVLSQDTFMLIAEASTQFNDYLLQTHGQDEDTTASRDQIRPAIFKENKTRIKRVQESSDSDTDSDSGSFPGDSSRDSDSSVSESALDPDPTNDSEISESESEVEKKRKRSKESNEKVHKTAMKGKGTSERRKGAKRKEKRKSEN</sequence>